<gene>
    <name evidence="2" type="ORF">RGQ15_11060</name>
</gene>
<keyword evidence="3" id="KW-1185">Reference proteome</keyword>
<reference evidence="3" key="1">
    <citation type="submission" date="2023-07" db="EMBL/GenBank/DDBJ databases">
        <title>Paracoccus sp. MBLB3053 whole genome sequence.</title>
        <authorList>
            <person name="Hwang C.Y."/>
            <person name="Cho E.-S."/>
            <person name="Seo M.-J."/>
        </authorList>
    </citation>
    <scope>NUCLEOTIDE SEQUENCE [LARGE SCALE GENOMIC DNA]</scope>
    <source>
        <strain evidence="3">MBLB3053</strain>
    </source>
</reference>
<protein>
    <submittedName>
        <fullName evidence="2">Phage holin family protein</fullName>
    </submittedName>
</protein>
<evidence type="ECO:0000313" key="2">
    <source>
        <dbReference type="EMBL" id="MDS9468105.1"/>
    </source>
</evidence>
<accession>A0ABU2HU97</accession>
<feature type="transmembrane region" description="Helical" evidence="1">
    <location>
        <begin position="50"/>
        <end position="73"/>
    </location>
</feature>
<evidence type="ECO:0000313" key="3">
    <source>
        <dbReference type="Proteomes" id="UP001269144"/>
    </source>
</evidence>
<dbReference type="InterPro" id="IPR009937">
    <property type="entry name" value="Phage_holin_3_6"/>
</dbReference>
<feature type="transmembrane region" description="Helical" evidence="1">
    <location>
        <begin position="21"/>
        <end position="44"/>
    </location>
</feature>
<dbReference type="Proteomes" id="UP001269144">
    <property type="component" value="Unassembled WGS sequence"/>
</dbReference>
<proteinExistence type="predicted"/>
<dbReference type="RefSeq" id="WP_311160274.1">
    <property type="nucleotide sequence ID" value="NZ_JAVQLW010000001.1"/>
</dbReference>
<organism evidence="2 3">
    <name type="scientific">Paracoccus aurantius</name>
    <dbReference type="NCBI Taxonomy" id="3073814"/>
    <lineage>
        <taxon>Bacteria</taxon>
        <taxon>Pseudomonadati</taxon>
        <taxon>Pseudomonadota</taxon>
        <taxon>Alphaproteobacteria</taxon>
        <taxon>Rhodobacterales</taxon>
        <taxon>Paracoccaceae</taxon>
        <taxon>Paracoccus</taxon>
    </lineage>
</organism>
<dbReference type="EMBL" id="JAVQLW010000001">
    <property type="protein sequence ID" value="MDS9468105.1"/>
    <property type="molecule type" value="Genomic_DNA"/>
</dbReference>
<dbReference type="Pfam" id="PF07332">
    <property type="entry name" value="Phage_holin_3_6"/>
    <property type="match status" value="1"/>
</dbReference>
<comment type="caution">
    <text evidence="2">The sequence shown here is derived from an EMBL/GenBank/DDBJ whole genome shotgun (WGS) entry which is preliminary data.</text>
</comment>
<sequence length="228" mass="24642">MFAYAKNMQLAVSDKLRRAGFAAGAGVVLVLGAGFLLAALWTFLAYHLGWGSMVASLVIGGFMVAIGLILVVIAGRERHPVPSTEDLRIEVEQQINLMANTAITKASDAADAAMDRAASKAGNLLDLAENKVHSVADNLTYRANRFADQTEARVYGSARRMGENAARRFGFASPEQGEDLTEEDRGGIRATNIAPVLGLVAVGLTLASRYRRREETDHSWPDEHDSRL</sequence>
<keyword evidence="1" id="KW-0472">Membrane</keyword>
<evidence type="ECO:0000256" key="1">
    <source>
        <dbReference type="SAM" id="Phobius"/>
    </source>
</evidence>
<name>A0ABU2HU97_9RHOB</name>
<keyword evidence="1" id="KW-1133">Transmembrane helix</keyword>
<keyword evidence="1" id="KW-0812">Transmembrane</keyword>